<dbReference type="Proteomes" id="UP001579974">
    <property type="component" value="Unassembled WGS sequence"/>
</dbReference>
<accession>A0ABV5AA23</accession>
<organism evidence="1 2">
    <name type="scientific">Alicyclobacillus fastidiosus</name>
    <dbReference type="NCBI Taxonomy" id="392011"/>
    <lineage>
        <taxon>Bacteria</taxon>
        <taxon>Bacillati</taxon>
        <taxon>Bacillota</taxon>
        <taxon>Bacilli</taxon>
        <taxon>Bacillales</taxon>
        <taxon>Alicyclobacillaceae</taxon>
        <taxon>Alicyclobacillus</taxon>
    </lineage>
</organism>
<dbReference type="RefSeq" id="WP_368780759.1">
    <property type="nucleotide sequence ID" value="NZ_CP162943.1"/>
</dbReference>
<comment type="caution">
    <text evidence="1">The sequence shown here is derived from an EMBL/GenBank/DDBJ whole genome shotgun (WGS) entry which is preliminary data.</text>
</comment>
<reference evidence="1 2" key="1">
    <citation type="journal article" date="2024" name="Int. J. Mol. Sci.">
        <title>Exploration of Alicyclobacillus spp. Genome in Search of Antibiotic Resistance.</title>
        <authorList>
            <person name="Bucka-Kolendo J."/>
            <person name="Kiousi D.E."/>
            <person name="Dekowska A."/>
            <person name="Mikolajczuk-Szczyrba A."/>
            <person name="Karadedos D.M."/>
            <person name="Michael P."/>
            <person name="Galanis A."/>
            <person name="Sokolowska B."/>
        </authorList>
    </citation>
    <scope>NUCLEOTIDE SEQUENCE [LARGE SCALE GENOMIC DNA]</scope>
    <source>
        <strain evidence="1 2">KKP 3000</strain>
    </source>
</reference>
<gene>
    <name evidence="1" type="ORF">KKP3000_001499</name>
</gene>
<proteinExistence type="predicted"/>
<keyword evidence="2" id="KW-1185">Reference proteome</keyword>
<name>A0ABV5AA23_9BACL</name>
<evidence type="ECO:0000313" key="2">
    <source>
        <dbReference type="Proteomes" id="UP001579974"/>
    </source>
</evidence>
<sequence>MGTEIDECIQRVIGQRVTFRRLAGNTLILYLNCNPDDNHGYSVWIEPTWHYANTTEVLVGSRQAQVDDKQELDEIAELMNGLDAAVIKSISIDSISHDIHISFEQGYSIKSFVADPMDDFIWYISDRASKLQLLASPRGVEIVDL</sequence>
<dbReference type="EMBL" id="JBDXSU010000001">
    <property type="protein sequence ID" value="MFB5189059.1"/>
    <property type="molecule type" value="Genomic_DNA"/>
</dbReference>
<evidence type="ECO:0000313" key="1">
    <source>
        <dbReference type="EMBL" id="MFB5189059.1"/>
    </source>
</evidence>
<protein>
    <submittedName>
        <fullName evidence="1">Uncharacterized protein</fullName>
    </submittedName>
</protein>